<evidence type="ECO:0000259" key="2">
    <source>
        <dbReference type="Pfam" id="PF01498"/>
    </source>
</evidence>
<dbReference type="Ensembl" id="ENSSDUT00000003013.1">
    <property type="protein sequence ID" value="ENSSDUP00000002940.1"/>
    <property type="gene ID" value="ENSSDUG00000002269.1"/>
</dbReference>
<keyword evidence="4" id="KW-1185">Reference proteome</keyword>
<dbReference type="InterPro" id="IPR002492">
    <property type="entry name" value="Transposase_Tc1-like"/>
</dbReference>
<dbReference type="Proteomes" id="UP000261420">
    <property type="component" value="Unplaced"/>
</dbReference>
<accession>A0A3B4TA56</accession>
<proteinExistence type="predicted"/>
<sequence>GPQGGFRVSDMKLLYEFVFRRQSEVKSRPGPDPPSDSPEPGFTRSVTSNSMNQNSDPPMRRTLFSKCLENRKCTTKQMRKKWMETGVDVCDRTVRNRLQEVGFTFRKAKRKPSLTPKQKRTRLQGAKEKHSWTVDDWMKVRLHVRSNTVVQWLKNVVPNFICTNYT</sequence>
<feature type="region of interest" description="Disordered" evidence="1">
    <location>
        <begin position="22"/>
        <end position="60"/>
    </location>
</feature>
<feature type="compositionally biased region" description="Polar residues" evidence="1">
    <location>
        <begin position="44"/>
        <end position="56"/>
    </location>
</feature>
<reference evidence="3" key="1">
    <citation type="submission" date="2025-08" db="UniProtKB">
        <authorList>
            <consortium name="Ensembl"/>
        </authorList>
    </citation>
    <scope>IDENTIFICATION</scope>
</reference>
<evidence type="ECO:0000313" key="4">
    <source>
        <dbReference type="Proteomes" id="UP000261420"/>
    </source>
</evidence>
<protein>
    <recommendedName>
        <fullName evidence="2">Transposase Tc1-like domain-containing protein</fullName>
    </recommendedName>
</protein>
<dbReference type="GO" id="GO:0003677">
    <property type="term" value="F:DNA binding"/>
    <property type="evidence" value="ECO:0007669"/>
    <property type="project" value="InterPro"/>
</dbReference>
<dbReference type="STRING" id="41447.ENSSDUP00000002940"/>
<dbReference type="GeneTree" id="ENSGT00940000176835"/>
<dbReference type="AlphaFoldDB" id="A0A3B4TA56"/>
<evidence type="ECO:0000313" key="3">
    <source>
        <dbReference type="Ensembl" id="ENSSDUP00000002940.1"/>
    </source>
</evidence>
<dbReference type="GO" id="GO:0006313">
    <property type="term" value="P:DNA transposition"/>
    <property type="evidence" value="ECO:0007669"/>
    <property type="project" value="InterPro"/>
</dbReference>
<evidence type="ECO:0000256" key="1">
    <source>
        <dbReference type="SAM" id="MobiDB-lite"/>
    </source>
</evidence>
<reference evidence="3" key="2">
    <citation type="submission" date="2025-09" db="UniProtKB">
        <authorList>
            <consortium name="Ensembl"/>
        </authorList>
    </citation>
    <scope>IDENTIFICATION</scope>
</reference>
<dbReference type="Pfam" id="PF01498">
    <property type="entry name" value="HTH_Tnp_Tc3_2"/>
    <property type="match status" value="1"/>
</dbReference>
<organism evidence="3 4">
    <name type="scientific">Seriola dumerili</name>
    <name type="common">Greater amberjack</name>
    <name type="synonym">Caranx dumerili</name>
    <dbReference type="NCBI Taxonomy" id="41447"/>
    <lineage>
        <taxon>Eukaryota</taxon>
        <taxon>Metazoa</taxon>
        <taxon>Chordata</taxon>
        <taxon>Craniata</taxon>
        <taxon>Vertebrata</taxon>
        <taxon>Euteleostomi</taxon>
        <taxon>Actinopterygii</taxon>
        <taxon>Neopterygii</taxon>
        <taxon>Teleostei</taxon>
        <taxon>Neoteleostei</taxon>
        <taxon>Acanthomorphata</taxon>
        <taxon>Carangaria</taxon>
        <taxon>Carangiformes</taxon>
        <taxon>Carangidae</taxon>
        <taxon>Seriola</taxon>
    </lineage>
</organism>
<feature type="domain" description="Transposase Tc1-like" evidence="2">
    <location>
        <begin position="60"/>
        <end position="128"/>
    </location>
</feature>
<name>A0A3B4TA56_SERDU</name>
<dbReference type="GO" id="GO:0015074">
    <property type="term" value="P:DNA integration"/>
    <property type="evidence" value="ECO:0007669"/>
    <property type="project" value="InterPro"/>
</dbReference>